<proteinExistence type="predicted"/>
<accession>A0ABU1CEA6</accession>
<dbReference type="PROSITE" id="PS51257">
    <property type="entry name" value="PROKAR_LIPOPROTEIN"/>
    <property type="match status" value="1"/>
</dbReference>
<name>A0ABU1CEA6_9GAMM</name>
<evidence type="ECO:0000256" key="1">
    <source>
        <dbReference type="SAM" id="SignalP"/>
    </source>
</evidence>
<keyword evidence="3" id="KW-1185">Reference proteome</keyword>
<evidence type="ECO:0000313" key="2">
    <source>
        <dbReference type="EMBL" id="MDR0182769.1"/>
    </source>
</evidence>
<feature type="signal peptide" evidence="1">
    <location>
        <begin position="1"/>
        <end position="19"/>
    </location>
</feature>
<reference evidence="2 3" key="1">
    <citation type="submission" date="2023-04" db="EMBL/GenBank/DDBJ databases">
        <title>Lysobacter sp. strain UC isolated from soil sample.</title>
        <authorList>
            <person name="Choksket S."/>
            <person name="Harshvardhan F."/>
            <person name="Rana R."/>
            <person name="Patil P.B."/>
            <person name="Korpole S."/>
        </authorList>
    </citation>
    <scope>NUCLEOTIDE SEQUENCE [LARGE SCALE GENOMIC DNA]</scope>
    <source>
        <strain evidence="2 3">UC</strain>
    </source>
</reference>
<sequence length="181" mass="19763">MPHRAWMLCMALLAGCAMQPPVDTVESAHAGQVGMNEISALIPQPSRVELAENESFLMPLEDDANPMPAYPAPWLSKRLPPQAVCVRVGVDRDGSVLSSAPAIAPPNCPEPADPVFFATVREAVTQWRYDPALRCVFPDARTREHTVGSCGGYTEVPEAVTLTYRFVFEQKDGRGSVRLAR</sequence>
<comment type="caution">
    <text evidence="2">The sequence shown here is derived from an EMBL/GenBank/DDBJ whole genome shotgun (WGS) entry which is preliminary data.</text>
</comment>
<organism evidence="2 3">
    <name type="scientific">Lysobacter arvi</name>
    <dbReference type="NCBI Taxonomy" id="3038776"/>
    <lineage>
        <taxon>Bacteria</taxon>
        <taxon>Pseudomonadati</taxon>
        <taxon>Pseudomonadota</taxon>
        <taxon>Gammaproteobacteria</taxon>
        <taxon>Lysobacterales</taxon>
        <taxon>Lysobacteraceae</taxon>
        <taxon>Lysobacter</taxon>
    </lineage>
</organism>
<dbReference type="EMBL" id="JARUHG010000001">
    <property type="protein sequence ID" value="MDR0182769.1"/>
    <property type="molecule type" value="Genomic_DNA"/>
</dbReference>
<evidence type="ECO:0008006" key="4">
    <source>
        <dbReference type="Google" id="ProtNLM"/>
    </source>
</evidence>
<dbReference type="Proteomes" id="UP001233535">
    <property type="component" value="Unassembled WGS sequence"/>
</dbReference>
<gene>
    <name evidence="2" type="ORF">P8609_07260</name>
</gene>
<keyword evidence="1" id="KW-0732">Signal</keyword>
<evidence type="ECO:0000313" key="3">
    <source>
        <dbReference type="Proteomes" id="UP001233535"/>
    </source>
</evidence>
<protein>
    <recommendedName>
        <fullName evidence="4">Lipoprotein</fullName>
    </recommendedName>
</protein>
<dbReference type="RefSeq" id="WP_309261882.1">
    <property type="nucleotide sequence ID" value="NZ_JARUHG010000001.1"/>
</dbReference>
<feature type="chain" id="PRO_5047100417" description="Lipoprotein" evidence="1">
    <location>
        <begin position="20"/>
        <end position="181"/>
    </location>
</feature>